<sequence length="205" mass="21591">MQFNTTSPEISATRAALLTRAEAMAQSLPWHEVTMSKLAQSAGVSRQTVYNEFGNKQGLARAIALVVAQRLLVDFNEAAAAEHDLHGALAAGLVSAFEHADATPLVHAVLTGQSGNGLLTVVTTDASEILETAGGAITHMVLDRWPVHDRAAVEIVAELAIRLFVSHLLQPGPSRRVTAARIATIALAALEHGQELVAAAENRVG</sequence>
<gene>
    <name evidence="6" type="ORF">DVS28_a2658</name>
</gene>
<keyword evidence="2 4" id="KW-0238">DNA-binding</keyword>
<dbReference type="EMBL" id="CP031165">
    <property type="protein sequence ID" value="AXV07337.1"/>
    <property type="molecule type" value="Genomic_DNA"/>
</dbReference>
<dbReference type="PROSITE" id="PS50977">
    <property type="entry name" value="HTH_TETR_2"/>
    <property type="match status" value="1"/>
</dbReference>
<feature type="domain" description="HTH tetR-type" evidence="5">
    <location>
        <begin position="11"/>
        <end position="71"/>
    </location>
</feature>
<evidence type="ECO:0000256" key="4">
    <source>
        <dbReference type="PROSITE-ProRule" id="PRU00335"/>
    </source>
</evidence>
<keyword evidence="1" id="KW-0805">Transcription regulation</keyword>
<protein>
    <submittedName>
        <fullName evidence="6">Transcriptional regulator, TetR family</fullName>
    </submittedName>
</protein>
<dbReference type="Pfam" id="PF00440">
    <property type="entry name" value="TetR_N"/>
    <property type="match status" value="1"/>
</dbReference>
<evidence type="ECO:0000256" key="2">
    <source>
        <dbReference type="ARBA" id="ARBA00023125"/>
    </source>
</evidence>
<feature type="DNA-binding region" description="H-T-H motif" evidence="4">
    <location>
        <begin position="34"/>
        <end position="53"/>
    </location>
</feature>
<evidence type="ECO:0000313" key="6">
    <source>
        <dbReference type="EMBL" id="AXV07337.1"/>
    </source>
</evidence>
<reference evidence="6 7" key="1">
    <citation type="submission" date="2018-09" db="EMBL/GenBank/DDBJ databases">
        <title>Complete genome sequence of Euzebya sp. DY32-46 isolated from seawater of Pacific Ocean.</title>
        <authorList>
            <person name="Xu L."/>
            <person name="Wu Y.-H."/>
            <person name="Xu X.-W."/>
        </authorList>
    </citation>
    <scope>NUCLEOTIDE SEQUENCE [LARGE SCALE GENOMIC DNA]</scope>
    <source>
        <strain evidence="6 7">DY32-46</strain>
    </source>
</reference>
<evidence type="ECO:0000259" key="5">
    <source>
        <dbReference type="PROSITE" id="PS50977"/>
    </source>
</evidence>
<dbReference type="InterPro" id="IPR050109">
    <property type="entry name" value="HTH-type_TetR-like_transc_reg"/>
</dbReference>
<dbReference type="Gene3D" id="1.10.357.10">
    <property type="entry name" value="Tetracycline Repressor, domain 2"/>
    <property type="match status" value="1"/>
</dbReference>
<dbReference type="KEGG" id="euz:DVS28_a2658"/>
<dbReference type="InterPro" id="IPR009057">
    <property type="entry name" value="Homeodomain-like_sf"/>
</dbReference>
<keyword evidence="7" id="KW-1185">Reference proteome</keyword>
<dbReference type="Pfam" id="PF18556">
    <property type="entry name" value="TetR_C_35"/>
    <property type="match status" value="1"/>
</dbReference>
<dbReference type="SUPFAM" id="SSF46689">
    <property type="entry name" value="Homeodomain-like"/>
    <property type="match status" value="1"/>
</dbReference>
<name>A0A346XYP0_9ACTN</name>
<accession>A0A346XYP0</accession>
<dbReference type="PANTHER" id="PTHR30055:SF234">
    <property type="entry name" value="HTH-TYPE TRANSCRIPTIONAL REGULATOR BETI"/>
    <property type="match status" value="1"/>
</dbReference>
<keyword evidence="3" id="KW-0804">Transcription</keyword>
<evidence type="ECO:0000256" key="1">
    <source>
        <dbReference type="ARBA" id="ARBA00023015"/>
    </source>
</evidence>
<dbReference type="AlphaFoldDB" id="A0A346XYP0"/>
<dbReference type="Proteomes" id="UP000264006">
    <property type="component" value="Chromosome"/>
</dbReference>
<dbReference type="InterPro" id="IPR001647">
    <property type="entry name" value="HTH_TetR"/>
</dbReference>
<dbReference type="GO" id="GO:0003700">
    <property type="term" value="F:DNA-binding transcription factor activity"/>
    <property type="evidence" value="ECO:0007669"/>
    <property type="project" value="TreeGrafter"/>
</dbReference>
<dbReference type="PANTHER" id="PTHR30055">
    <property type="entry name" value="HTH-TYPE TRANSCRIPTIONAL REGULATOR RUTR"/>
    <property type="match status" value="1"/>
</dbReference>
<proteinExistence type="predicted"/>
<organism evidence="6 7">
    <name type="scientific">Euzebya pacifica</name>
    <dbReference type="NCBI Taxonomy" id="1608957"/>
    <lineage>
        <taxon>Bacteria</taxon>
        <taxon>Bacillati</taxon>
        <taxon>Actinomycetota</taxon>
        <taxon>Nitriliruptoria</taxon>
        <taxon>Euzebyales</taxon>
    </lineage>
</organism>
<evidence type="ECO:0000256" key="3">
    <source>
        <dbReference type="ARBA" id="ARBA00023163"/>
    </source>
</evidence>
<dbReference type="InterPro" id="IPR040611">
    <property type="entry name" value="AlkX_C"/>
</dbReference>
<dbReference type="GO" id="GO:0000976">
    <property type="term" value="F:transcription cis-regulatory region binding"/>
    <property type="evidence" value="ECO:0007669"/>
    <property type="project" value="TreeGrafter"/>
</dbReference>
<evidence type="ECO:0000313" key="7">
    <source>
        <dbReference type="Proteomes" id="UP000264006"/>
    </source>
</evidence>
<dbReference type="RefSeq" id="WP_164710483.1">
    <property type="nucleotide sequence ID" value="NZ_CP031165.1"/>
</dbReference>